<evidence type="ECO:0000256" key="3">
    <source>
        <dbReference type="SAM" id="SignalP"/>
    </source>
</evidence>
<protein>
    <submittedName>
        <fullName evidence="5">D-xylose ABC transporter substrate-binding protein</fullName>
    </submittedName>
</protein>
<dbReference type="GO" id="GO:0030246">
    <property type="term" value="F:carbohydrate binding"/>
    <property type="evidence" value="ECO:0007669"/>
    <property type="project" value="TreeGrafter"/>
</dbReference>
<reference evidence="5 6" key="1">
    <citation type="submission" date="2019-03" db="EMBL/GenBank/DDBJ databases">
        <authorList>
            <person name="Yang Y."/>
        </authorList>
    </citation>
    <scope>NUCLEOTIDE SEQUENCE [LARGE SCALE GENOMIC DNA]</scope>
    <source>
        <strain evidence="5 6">ASL-1</strain>
    </source>
</reference>
<evidence type="ECO:0000313" key="5">
    <source>
        <dbReference type="EMBL" id="TFE01552.1"/>
    </source>
</evidence>
<dbReference type="InterPro" id="IPR025997">
    <property type="entry name" value="SBP_2_dom"/>
</dbReference>
<dbReference type="Proteomes" id="UP000297776">
    <property type="component" value="Unassembled WGS sequence"/>
</dbReference>
<dbReference type="Pfam" id="PF13407">
    <property type="entry name" value="Peripla_BP_4"/>
    <property type="match status" value="1"/>
</dbReference>
<dbReference type="CDD" id="cd19991">
    <property type="entry name" value="PBP1_ABC_xylose_binding"/>
    <property type="match status" value="1"/>
</dbReference>
<dbReference type="PANTHER" id="PTHR30036:SF1">
    <property type="entry name" value="D-XYLOSE-BINDING PERIPLASMIC PROTEIN"/>
    <property type="match status" value="1"/>
</dbReference>
<dbReference type="PANTHER" id="PTHR30036">
    <property type="entry name" value="D-XYLOSE-BINDING PERIPLASMIC PROTEIN"/>
    <property type="match status" value="1"/>
</dbReference>
<gene>
    <name evidence="5" type="ORF">E2626_08235</name>
</gene>
<feature type="chain" id="PRO_5021494232" evidence="3">
    <location>
        <begin position="33"/>
        <end position="357"/>
    </location>
</feature>
<dbReference type="InterPro" id="IPR050555">
    <property type="entry name" value="Bact_Solute-Bind_Prot2"/>
</dbReference>
<dbReference type="InterPro" id="IPR028082">
    <property type="entry name" value="Peripla_BP_I"/>
</dbReference>
<comment type="caution">
    <text evidence="5">The sequence shown here is derived from an EMBL/GenBank/DDBJ whole genome shotgun (WGS) entry which is preliminary data.</text>
</comment>
<feature type="domain" description="Periplasmic binding protein" evidence="4">
    <location>
        <begin position="52"/>
        <end position="309"/>
    </location>
</feature>
<keyword evidence="6" id="KW-1185">Reference proteome</keyword>
<sequence>MKGCKFVKKHLTLMLTCIMTILLVACSTEDKATEVEPAPEAVEQKSPKDIKIGFSMDTLQEDRWFKDRDLFLKTAKAAGVEVEVTVANGDDVKQIWQTEKMISEGIDVLVVVPHNAESMAAIVERAHDAGIKVLSYDRLVRNAEVDLYLSYDNEQVGILQATAMTEMVPKGNYVYLGGADTDYNAHLMKQGVFKVLKPYIEKGDITVVFDQWTKDWIPDVAKKNMETALEVNHQKINAVIAGNDATAGAAIEALEAYNLAGSIPVAGQDADLAGVQRIVAGTQNLTMYKSINDLSERAVELAIKLALGEDIQEDRTINNGKINVPSILLPPVPVDQTNIRETVIADGFHQEDDVYNQ</sequence>
<dbReference type="Gene3D" id="3.40.50.2300">
    <property type="match status" value="2"/>
</dbReference>
<accession>A0A4Y8LFJ9</accession>
<comment type="subcellular location">
    <subcellularLocation>
        <location evidence="1">Cell envelope</location>
    </subcellularLocation>
</comment>
<organism evidence="5 6">
    <name type="scientific">Jeotgalibacillus salarius</name>
    <dbReference type="NCBI Taxonomy" id="546023"/>
    <lineage>
        <taxon>Bacteria</taxon>
        <taxon>Bacillati</taxon>
        <taxon>Bacillota</taxon>
        <taxon>Bacilli</taxon>
        <taxon>Bacillales</taxon>
        <taxon>Caryophanaceae</taxon>
        <taxon>Jeotgalibacillus</taxon>
    </lineage>
</organism>
<dbReference type="GO" id="GO:0030288">
    <property type="term" value="C:outer membrane-bounded periplasmic space"/>
    <property type="evidence" value="ECO:0007669"/>
    <property type="project" value="TreeGrafter"/>
</dbReference>
<evidence type="ECO:0000256" key="2">
    <source>
        <dbReference type="ARBA" id="ARBA00022729"/>
    </source>
</evidence>
<feature type="signal peptide" evidence="3">
    <location>
        <begin position="1"/>
        <end position="32"/>
    </location>
</feature>
<name>A0A4Y8LFJ9_9BACL</name>
<dbReference type="PROSITE" id="PS51257">
    <property type="entry name" value="PROKAR_LIPOPROTEIN"/>
    <property type="match status" value="1"/>
</dbReference>
<proteinExistence type="predicted"/>
<dbReference type="OrthoDB" id="9769193at2"/>
<evidence type="ECO:0000256" key="1">
    <source>
        <dbReference type="ARBA" id="ARBA00004196"/>
    </source>
</evidence>
<evidence type="ECO:0000313" key="6">
    <source>
        <dbReference type="Proteomes" id="UP000297776"/>
    </source>
</evidence>
<evidence type="ECO:0000259" key="4">
    <source>
        <dbReference type="Pfam" id="PF13407"/>
    </source>
</evidence>
<dbReference type="EMBL" id="SORX01000004">
    <property type="protein sequence ID" value="TFE01552.1"/>
    <property type="molecule type" value="Genomic_DNA"/>
</dbReference>
<dbReference type="AlphaFoldDB" id="A0A4Y8LFJ9"/>
<dbReference type="SUPFAM" id="SSF53822">
    <property type="entry name" value="Periplasmic binding protein-like I"/>
    <property type="match status" value="1"/>
</dbReference>
<keyword evidence="2 3" id="KW-0732">Signal</keyword>